<dbReference type="InterPro" id="IPR003593">
    <property type="entry name" value="AAA+_ATPase"/>
</dbReference>
<evidence type="ECO:0000256" key="1">
    <source>
        <dbReference type="ARBA" id="ARBA00022448"/>
    </source>
</evidence>
<dbReference type="InterPro" id="IPR032823">
    <property type="entry name" value="BCA_ABC_TP_C"/>
</dbReference>
<evidence type="ECO:0000256" key="2">
    <source>
        <dbReference type="ARBA" id="ARBA00022741"/>
    </source>
</evidence>
<dbReference type="InterPro" id="IPR003439">
    <property type="entry name" value="ABC_transporter-like_ATP-bd"/>
</dbReference>
<dbReference type="CDD" id="cd03219">
    <property type="entry name" value="ABC_Mj1267_LivG_branched"/>
    <property type="match status" value="1"/>
</dbReference>
<dbReference type="GO" id="GO:0005524">
    <property type="term" value="F:ATP binding"/>
    <property type="evidence" value="ECO:0007669"/>
    <property type="project" value="UniProtKB-KW"/>
</dbReference>
<sequence length="257" mass="26555">MSPVDVTATAAPVLAAHDLGWVVGGAVILAEVTLGVRDGELLAVIGPNGAGKSTLLHLLSGVRRPTSGTVELGGRDVTRASAAARARHGLGRTFQTSSLFGGLSARENVRLAVQSRRPGPLSVLRGAQGRDELAEADALLEQVRMARRATATAGELSHGDKRKLEIAIALARKPSVLLLDEPMAGVSVEDVPALVELIGGLRAGGVSVTMVEHHMDVVLGLADRVAVLHHGRLLAVGSPAEVTADATVQQAYLGEEL</sequence>
<dbReference type="PROSITE" id="PS50893">
    <property type="entry name" value="ABC_TRANSPORTER_2"/>
    <property type="match status" value="1"/>
</dbReference>
<dbReference type="InterPro" id="IPR027417">
    <property type="entry name" value="P-loop_NTPase"/>
</dbReference>
<evidence type="ECO:0000256" key="3">
    <source>
        <dbReference type="ARBA" id="ARBA00022840"/>
    </source>
</evidence>
<dbReference type="PANTHER" id="PTHR45772">
    <property type="entry name" value="CONSERVED COMPONENT OF ABC TRANSPORTER FOR NATURAL AMINO ACIDS-RELATED"/>
    <property type="match status" value="1"/>
</dbReference>
<protein>
    <submittedName>
        <fullName evidence="5">ABC transporter ATP-binding protein</fullName>
    </submittedName>
</protein>
<dbReference type="PANTHER" id="PTHR45772:SF3">
    <property type="entry name" value="ABC TRANSPORTER ATP-BINDING PROTEIN"/>
    <property type="match status" value="1"/>
</dbReference>
<dbReference type="InterPro" id="IPR051120">
    <property type="entry name" value="ABC_AA/LPS_Transport"/>
</dbReference>
<dbReference type="Gene3D" id="3.40.50.300">
    <property type="entry name" value="P-loop containing nucleotide triphosphate hydrolases"/>
    <property type="match status" value="1"/>
</dbReference>
<dbReference type="EMBL" id="JAAXKY010000191">
    <property type="protein sequence ID" value="NMH82032.1"/>
    <property type="molecule type" value="Genomic_DNA"/>
</dbReference>
<evidence type="ECO:0000313" key="5">
    <source>
        <dbReference type="EMBL" id="NMH82032.1"/>
    </source>
</evidence>
<gene>
    <name evidence="5" type="ORF">HF577_33710</name>
</gene>
<dbReference type="RefSeq" id="WP_169400051.1">
    <property type="nucleotide sequence ID" value="NZ_BAAAJH010000004.1"/>
</dbReference>
<dbReference type="Pfam" id="PF12399">
    <property type="entry name" value="BCA_ABC_TP_C"/>
    <property type="match status" value="1"/>
</dbReference>
<keyword evidence="6" id="KW-1185">Reference proteome</keyword>
<keyword evidence="2" id="KW-0547">Nucleotide-binding</keyword>
<dbReference type="SMART" id="SM00382">
    <property type="entry name" value="AAA"/>
    <property type="match status" value="1"/>
</dbReference>
<dbReference type="Pfam" id="PF00005">
    <property type="entry name" value="ABC_tran"/>
    <property type="match status" value="1"/>
</dbReference>
<dbReference type="SUPFAM" id="SSF52540">
    <property type="entry name" value="P-loop containing nucleoside triphosphate hydrolases"/>
    <property type="match status" value="1"/>
</dbReference>
<evidence type="ECO:0000313" key="6">
    <source>
        <dbReference type="Proteomes" id="UP001296706"/>
    </source>
</evidence>
<keyword evidence="3 5" id="KW-0067">ATP-binding</keyword>
<proteinExistence type="predicted"/>
<organism evidence="5 6">
    <name type="scientific">Pseudonocardia xinjiangensis</name>
    <dbReference type="NCBI Taxonomy" id="75289"/>
    <lineage>
        <taxon>Bacteria</taxon>
        <taxon>Bacillati</taxon>
        <taxon>Actinomycetota</taxon>
        <taxon>Actinomycetes</taxon>
        <taxon>Pseudonocardiales</taxon>
        <taxon>Pseudonocardiaceae</taxon>
        <taxon>Pseudonocardia</taxon>
    </lineage>
</organism>
<feature type="domain" description="ABC transporter" evidence="4">
    <location>
        <begin position="14"/>
        <end position="255"/>
    </location>
</feature>
<dbReference type="InterPro" id="IPR017871">
    <property type="entry name" value="ABC_transporter-like_CS"/>
</dbReference>
<accession>A0ABX1RNR6</accession>
<evidence type="ECO:0000259" key="4">
    <source>
        <dbReference type="PROSITE" id="PS50893"/>
    </source>
</evidence>
<dbReference type="PROSITE" id="PS00211">
    <property type="entry name" value="ABC_TRANSPORTER_1"/>
    <property type="match status" value="1"/>
</dbReference>
<name>A0ABX1RNR6_9PSEU</name>
<reference evidence="5 6" key="1">
    <citation type="submission" date="2020-04" db="EMBL/GenBank/DDBJ databases">
        <authorList>
            <person name="Klaysubun C."/>
            <person name="Duangmal K."/>
            <person name="Lipun K."/>
        </authorList>
    </citation>
    <scope>NUCLEOTIDE SEQUENCE [LARGE SCALE GENOMIC DNA]</scope>
    <source>
        <strain evidence="5 6">JCM 11839</strain>
    </source>
</reference>
<comment type="caution">
    <text evidence="5">The sequence shown here is derived from an EMBL/GenBank/DDBJ whole genome shotgun (WGS) entry which is preliminary data.</text>
</comment>
<keyword evidence="1" id="KW-0813">Transport</keyword>
<dbReference type="Proteomes" id="UP001296706">
    <property type="component" value="Unassembled WGS sequence"/>
</dbReference>